<reference evidence="2" key="1">
    <citation type="journal article" date="2021" name="Proc. Natl. Acad. Sci. U.S.A.">
        <title>A Catalog of Tens of Thousands of Viruses from Human Metagenomes Reveals Hidden Associations with Chronic Diseases.</title>
        <authorList>
            <person name="Tisza M.J."/>
            <person name="Buck C.B."/>
        </authorList>
    </citation>
    <scope>NUCLEOTIDE SEQUENCE</scope>
    <source>
        <strain evidence="2">CtLpa4</strain>
    </source>
</reference>
<dbReference type="Pfam" id="PF13571">
    <property type="entry name" value="DUF4133"/>
    <property type="match status" value="1"/>
</dbReference>
<keyword evidence="1" id="KW-0472">Membrane</keyword>
<evidence type="ECO:0000313" key="2">
    <source>
        <dbReference type="EMBL" id="DAE32189.1"/>
    </source>
</evidence>
<keyword evidence="1" id="KW-1133">Transmembrane helix</keyword>
<feature type="transmembrane region" description="Helical" evidence="1">
    <location>
        <begin position="56"/>
        <end position="76"/>
    </location>
</feature>
<sequence>MPGMHGDTRPLEYPMFKGLQRPLEFMGIQGRYIYWAAGAIGGAIVGFIVAYCLSGFLVGLIVLVAALGCGAALILLKQRKGLHSKKNDKGVFVYARSKGL</sequence>
<feature type="transmembrane region" description="Helical" evidence="1">
    <location>
        <begin position="32"/>
        <end position="50"/>
    </location>
</feature>
<proteinExistence type="predicted"/>
<keyword evidence="1" id="KW-0812">Transmembrane</keyword>
<dbReference type="EMBL" id="BK059118">
    <property type="protein sequence ID" value="DAE32189.1"/>
    <property type="molecule type" value="Genomic_DNA"/>
</dbReference>
<evidence type="ECO:0000256" key="1">
    <source>
        <dbReference type="SAM" id="Phobius"/>
    </source>
</evidence>
<name>A0A8S5RMA0_9VIRU</name>
<accession>A0A8S5RMA0</accession>
<protein>
    <recommendedName>
        <fullName evidence="3">DUF4133 domain-containing protein</fullName>
    </recommendedName>
</protein>
<organism evidence="2">
    <name type="scientific">virus sp. ctLpa4</name>
    <dbReference type="NCBI Taxonomy" id="2825814"/>
    <lineage>
        <taxon>Viruses</taxon>
    </lineage>
</organism>
<evidence type="ECO:0008006" key="3">
    <source>
        <dbReference type="Google" id="ProtNLM"/>
    </source>
</evidence>
<dbReference type="InterPro" id="IPR025407">
    <property type="entry name" value="DUF4133"/>
</dbReference>